<name>A0A1H8NZT6_9ACTN</name>
<organism evidence="1 2">
    <name type="scientific">Actinacidiphila rubida</name>
    <dbReference type="NCBI Taxonomy" id="310780"/>
    <lineage>
        <taxon>Bacteria</taxon>
        <taxon>Bacillati</taxon>
        <taxon>Actinomycetota</taxon>
        <taxon>Actinomycetes</taxon>
        <taxon>Kitasatosporales</taxon>
        <taxon>Streptomycetaceae</taxon>
        <taxon>Actinacidiphila</taxon>
    </lineage>
</organism>
<dbReference type="NCBIfam" id="TIGR01409">
    <property type="entry name" value="TAT_signal_seq"/>
    <property type="match status" value="1"/>
</dbReference>
<dbReference type="AlphaFoldDB" id="A0A1H8NZT6"/>
<proteinExistence type="predicted"/>
<keyword evidence="2" id="KW-1185">Reference proteome</keyword>
<dbReference type="PROSITE" id="PS51318">
    <property type="entry name" value="TAT"/>
    <property type="match status" value="1"/>
</dbReference>
<sequence>MSPELSRRSLLGAAATAGALAALPLSLRQAIAAPSRR</sequence>
<dbReference type="RefSeq" id="WP_177226095.1">
    <property type="nucleotide sequence ID" value="NZ_FODD01000024.1"/>
</dbReference>
<dbReference type="InterPro" id="IPR006311">
    <property type="entry name" value="TAT_signal"/>
</dbReference>
<evidence type="ECO:0000313" key="1">
    <source>
        <dbReference type="EMBL" id="SEO34828.1"/>
    </source>
</evidence>
<evidence type="ECO:0000313" key="2">
    <source>
        <dbReference type="Proteomes" id="UP000181951"/>
    </source>
</evidence>
<dbReference type="EMBL" id="FODD01000024">
    <property type="protein sequence ID" value="SEO34828.1"/>
    <property type="molecule type" value="Genomic_DNA"/>
</dbReference>
<protein>
    <submittedName>
        <fullName evidence="1">Tat (Twin-arginine translocation) pathway signal sequence</fullName>
    </submittedName>
</protein>
<dbReference type="InterPro" id="IPR019546">
    <property type="entry name" value="TAT_signal_bac_arc"/>
</dbReference>
<gene>
    <name evidence="1" type="ORF">SAMN05216267_10244</name>
</gene>
<accession>A0A1H8NZT6</accession>
<dbReference type="Proteomes" id="UP000181951">
    <property type="component" value="Unassembled WGS sequence"/>
</dbReference>
<reference evidence="1 2" key="1">
    <citation type="submission" date="2016-10" db="EMBL/GenBank/DDBJ databases">
        <authorList>
            <person name="de Groot N.N."/>
        </authorList>
    </citation>
    <scope>NUCLEOTIDE SEQUENCE [LARGE SCALE GENOMIC DNA]</scope>
    <source>
        <strain evidence="1 2">CGMCC 4.2026</strain>
    </source>
</reference>